<keyword evidence="9" id="KW-0726">Sexual differentiation</keyword>
<dbReference type="Gene3D" id="1.20.120.1630">
    <property type="match status" value="1"/>
</dbReference>
<proteinExistence type="inferred from homology"/>
<evidence type="ECO:0000259" key="19">
    <source>
        <dbReference type="Pfam" id="PF02544"/>
    </source>
</evidence>
<evidence type="ECO:0000256" key="17">
    <source>
        <dbReference type="ARBA" id="ARBA00049397"/>
    </source>
</evidence>
<comment type="catalytic activity">
    <reaction evidence="16">
        <text>androst-4-ene-3,17-dione + NADPH + H(+) = 5alpha-androstan-3,17-dione + NADP(+)</text>
        <dbReference type="Rhea" id="RHEA:50816"/>
        <dbReference type="ChEBI" id="CHEBI:15378"/>
        <dbReference type="ChEBI" id="CHEBI:15994"/>
        <dbReference type="ChEBI" id="CHEBI:16422"/>
        <dbReference type="ChEBI" id="CHEBI:57783"/>
        <dbReference type="ChEBI" id="CHEBI:58349"/>
    </reaction>
    <physiologicalReaction direction="left-to-right" evidence="16">
        <dbReference type="Rhea" id="RHEA:50817"/>
    </physiologicalReaction>
</comment>
<comment type="function">
    <text evidence="14">Converts testosterone into 5-alpha-dihydrotestosterone and progesterone or corticosterone into their corresponding 5-alpha-3-oxosteroids. It plays a central role in sexual differentiation and androgen physiology.</text>
</comment>
<evidence type="ECO:0000313" key="20">
    <source>
        <dbReference type="EMBL" id="CAK8684814.1"/>
    </source>
</evidence>
<dbReference type="PIRSF" id="PIRSF015596">
    <property type="entry name" value="5_alpha-SR2"/>
    <property type="match status" value="1"/>
</dbReference>
<comment type="catalytic activity">
    <reaction evidence="15">
        <text>5alpha-pregnane-3,20-dione + NADP(+) = progesterone + NADPH + H(+)</text>
        <dbReference type="Rhea" id="RHEA:21952"/>
        <dbReference type="ChEBI" id="CHEBI:15378"/>
        <dbReference type="ChEBI" id="CHEBI:17026"/>
        <dbReference type="ChEBI" id="CHEBI:28952"/>
        <dbReference type="ChEBI" id="CHEBI:57783"/>
        <dbReference type="ChEBI" id="CHEBI:58349"/>
        <dbReference type="EC" id="1.3.1.22"/>
    </reaction>
    <physiologicalReaction direction="right-to-left" evidence="15">
        <dbReference type="Rhea" id="RHEA:21954"/>
    </physiologicalReaction>
</comment>
<evidence type="ECO:0000256" key="9">
    <source>
        <dbReference type="ARBA" id="ARBA00022928"/>
    </source>
</evidence>
<evidence type="ECO:0000256" key="8">
    <source>
        <dbReference type="ARBA" id="ARBA00022857"/>
    </source>
</evidence>
<reference evidence="20 21" key="1">
    <citation type="submission" date="2024-02" db="EMBL/GenBank/DDBJ databases">
        <authorList>
            <person name="Daric V."/>
            <person name="Darras S."/>
        </authorList>
    </citation>
    <scope>NUCLEOTIDE SEQUENCE [LARGE SCALE GENOMIC DNA]</scope>
</reference>
<feature type="transmembrane region" description="Helical" evidence="18">
    <location>
        <begin position="159"/>
        <end position="177"/>
    </location>
</feature>
<dbReference type="EMBL" id="CAWYQH010000098">
    <property type="protein sequence ID" value="CAK8684814.1"/>
    <property type="molecule type" value="Genomic_DNA"/>
</dbReference>
<keyword evidence="7" id="KW-0492">Microsome</keyword>
<dbReference type="PROSITE" id="PS50244">
    <property type="entry name" value="S5A_REDUCTASE"/>
    <property type="match status" value="1"/>
</dbReference>
<protein>
    <recommendedName>
        <fullName evidence="18">3-oxo-5alpha-steroid 4-dehydrogenase (NADP(+))</fullName>
        <ecNumber evidence="18">1.3.1.22</ecNumber>
    </recommendedName>
</protein>
<comment type="subcellular location">
    <subcellularLocation>
        <location evidence="2">Endoplasmic reticulum membrane</location>
        <topology evidence="2">Multi-pass membrane protein</topology>
    </subcellularLocation>
    <subcellularLocation>
        <location evidence="1">Microsome membrane</location>
        <topology evidence="1">Multi-pass membrane protein</topology>
    </subcellularLocation>
</comment>
<dbReference type="EC" id="1.3.1.22" evidence="18"/>
<dbReference type="PANTHER" id="PTHR10556:SF57">
    <property type="entry name" value="3-OXO-5-ALPHA-STEROID 4-DEHYDROGENASE 1"/>
    <property type="match status" value="1"/>
</dbReference>
<keyword evidence="12" id="KW-0443">Lipid metabolism</keyword>
<name>A0ABP0G1X9_CLALP</name>
<evidence type="ECO:0000256" key="12">
    <source>
        <dbReference type="ARBA" id="ARBA00023098"/>
    </source>
</evidence>
<feature type="domain" description="3-oxo-5-alpha-steroid 4-dehydrogenase C-terminal" evidence="19">
    <location>
        <begin position="122"/>
        <end position="270"/>
    </location>
</feature>
<evidence type="ECO:0000256" key="11">
    <source>
        <dbReference type="ARBA" id="ARBA00023002"/>
    </source>
</evidence>
<keyword evidence="21" id="KW-1185">Reference proteome</keyword>
<dbReference type="InterPro" id="IPR001104">
    <property type="entry name" value="3-oxo-5_a-steroid_4-DH_C"/>
</dbReference>
<feature type="transmembrane region" description="Helical" evidence="18">
    <location>
        <begin position="93"/>
        <end position="115"/>
    </location>
</feature>
<keyword evidence="10 18" id="KW-1133">Transmembrane helix</keyword>
<organism evidence="20 21">
    <name type="scientific">Clavelina lepadiformis</name>
    <name type="common">Light-bulb sea squirt</name>
    <name type="synonym">Ascidia lepadiformis</name>
    <dbReference type="NCBI Taxonomy" id="159417"/>
    <lineage>
        <taxon>Eukaryota</taxon>
        <taxon>Metazoa</taxon>
        <taxon>Chordata</taxon>
        <taxon>Tunicata</taxon>
        <taxon>Ascidiacea</taxon>
        <taxon>Aplousobranchia</taxon>
        <taxon>Clavelinidae</taxon>
        <taxon>Clavelina</taxon>
    </lineage>
</organism>
<keyword evidence="6" id="KW-0256">Endoplasmic reticulum</keyword>
<feature type="transmembrane region" description="Helical" evidence="18">
    <location>
        <begin position="25"/>
        <end position="46"/>
    </location>
</feature>
<evidence type="ECO:0000256" key="7">
    <source>
        <dbReference type="ARBA" id="ARBA00022848"/>
    </source>
</evidence>
<comment type="catalytic activity">
    <reaction evidence="17">
        <text>17beta-hydroxy-5alpha-androstan-3-one + NADP(+) = testosterone + NADPH + H(+)</text>
        <dbReference type="Rhea" id="RHEA:50820"/>
        <dbReference type="ChEBI" id="CHEBI:15378"/>
        <dbReference type="ChEBI" id="CHEBI:16330"/>
        <dbReference type="ChEBI" id="CHEBI:17347"/>
        <dbReference type="ChEBI" id="CHEBI:57783"/>
        <dbReference type="ChEBI" id="CHEBI:58349"/>
        <dbReference type="EC" id="1.3.1.22"/>
    </reaction>
    <physiologicalReaction direction="right-to-left" evidence="17">
        <dbReference type="Rhea" id="RHEA:50822"/>
    </physiologicalReaction>
</comment>
<gene>
    <name evidence="20" type="ORF">CVLEPA_LOCUS15928</name>
</gene>
<accession>A0ABP0G1X9</accession>
<dbReference type="InterPro" id="IPR016636">
    <property type="entry name" value="3-oxo-5-alpha-steroid_4-DH"/>
</dbReference>
<dbReference type="InterPro" id="IPR039357">
    <property type="entry name" value="SRD5A/TECR"/>
</dbReference>
<evidence type="ECO:0000256" key="15">
    <source>
        <dbReference type="ARBA" id="ARBA00048292"/>
    </source>
</evidence>
<evidence type="ECO:0000256" key="13">
    <source>
        <dbReference type="ARBA" id="ARBA00023136"/>
    </source>
</evidence>
<evidence type="ECO:0000256" key="2">
    <source>
        <dbReference type="ARBA" id="ARBA00004477"/>
    </source>
</evidence>
<evidence type="ECO:0000256" key="6">
    <source>
        <dbReference type="ARBA" id="ARBA00022824"/>
    </source>
</evidence>
<evidence type="ECO:0000256" key="3">
    <source>
        <dbReference type="ARBA" id="ARBA00007742"/>
    </source>
</evidence>
<feature type="transmembrane region" description="Helical" evidence="18">
    <location>
        <begin position="127"/>
        <end position="147"/>
    </location>
</feature>
<keyword evidence="4 18" id="KW-0812">Transmembrane</keyword>
<evidence type="ECO:0000256" key="16">
    <source>
        <dbReference type="ARBA" id="ARBA00049166"/>
    </source>
</evidence>
<keyword evidence="8" id="KW-0521">NADP</keyword>
<comment type="caution">
    <text evidence="20">The sequence shown here is derived from an EMBL/GenBank/DDBJ whole genome shotgun (WGS) entry which is preliminary data.</text>
</comment>
<keyword evidence="13 18" id="KW-0472">Membrane</keyword>
<feature type="transmembrane region" description="Helical" evidence="18">
    <location>
        <begin position="67"/>
        <end position="87"/>
    </location>
</feature>
<evidence type="ECO:0000256" key="1">
    <source>
        <dbReference type="ARBA" id="ARBA00004154"/>
    </source>
</evidence>
<evidence type="ECO:0000256" key="10">
    <source>
        <dbReference type="ARBA" id="ARBA00022989"/>
    </source>
</evidence>
<keyword evidence="5" id="KW-0221">Differentiation</keyword>
<keyword evidence="11" id="KW-0560">Oxidoreductase</keyword>
<dbReference type="PANTHER" id="PTHR10556">
    <property type="entry name" value="3-OXO-5-ALPHA-STEROID 4-DEHYDROGENASE"/>
    <property type="match status" value="1"/>
</dbReference>
<sequence length="270" mass="30889">MADTVLWRSCLAFWPSLDEKRRVDLLASVMIDWACVAPLVIIGGLLPYGRYAVKGNKTRSFHINARLAWILQELPAFAIPLHVLMTTKRLPSVPALVLMGSFLLHYGYRALIYSFSIRGGKPSPLPFFLLAMFFCACNGYMQANYLLRHSSYPTSWFSEWNFILGMFVFLFGFYTNIRCDNILRGLRKPGETGYKIPRGWMFNYVSGGNYFGEAAEWCGWALACWSPQGLAFAVFATAFLSARSYSHHKWYLASFPNYPRNRKAFVPFLL</sequence>
<dbReference type="Proteomes" id="UP001642483">
    <property type="component" value="Unassembled WGS sequence"/>
</dbReference>
<comment type="similarity">
    <text evidence="3 18">Belongs to the steroid 5-alpha reductase family.</text>
</comment>
<evidence type="ECO:0000313" key="21">
    <source>
        <dbReference type="Proteomes" id="UP001642483"/>
    </source>
</evidence>
<evidence type="ECO:0000256" key="4">
    <source>
        <dbReference type="ARBA" id="ARBA00022692"/>
    </source>
</evidence>
<evidence type="ECO:0000256" key="18">
    <source>
        <dbReference type="PIRNR" id="PIRNR015596"/>
    </source>
</evidence>
<comment type="catalytic activity">
    <reaction evidence="18">
        <text>a 3-oxo-5alpha-steroid + NADP(+) = a 3-oxo-Delta(4)-steroid + NADPH + H(+)</text>
        <dbReference type="Rhea" id="RHEA:54384"/>
        <dbReference type="ChEBI" id="CHEBI:13601"/>
        <dbReference type="ChEBI" id="CHEBI:15378"/>
        <dbReference type="ChEBI" id="CHEBI:47909"/>
        <dbReference type="ChEBI" id="CHEBI:57783"/>
        <dbReference type="ChEBI" id="CHEBI:58349"/>
        <dbReference type="EC" id="1.3.1.22"/>
    </reaction>
</comment>
<evidence type="ECO:0000256" key="14">
    <source>
        <dbReference type="ARBA" id="ARBA00037789"/>
    </source>
</evidence>
<dbReference type="Pfam" id="PF02544">
    <property type="entry name" value="Steroid_dh"/>
    <property type="match status" value="1"/>
</dbReference>
<evidence type="ECO:0000256" key="5">
    <source>
        <dbReference type="ARBA" id="ARBA00022782"/>
    </source>
</evidence>